<comment type="caution">
    <text evidence="1">The sequence shown here is derived from an EMBL/GenBank/DDBJ whole genome shotgun (WGS) entry which is preliminary data.</text>
</comment>
<dbReference type="KEGG" id="ptrr:90954202"/>
<dbReference type="EMBL" id="NQIK02000001">
    <property type="protein sequence ID" value="KAF7577886.1"/>
    <property type="molecule type" value="Genomic_DNA"/>
</dbReference>
<protein>
    <submittedName>
        <fullName evidence="1">Uncharacterized protein</fullName>
    </submittedName>
</protein>
<reference evidence="1 2" key="1">
    <citation type="journal article" date="2018" name="BMC Genomics">
        <title>Comparative genomics of the wheat fungal pathogen Pyrenophora tritici-repentis reveals chromosomal variations and genome plasticity.</title>
        <authorList>
            <person name="Moolhuijzen P."/>
            <person name="See P.T."/>
            <person name="Hane J.K."/>
            <person name="Shi G."/>
            <person name="Liu Z."/>
            <person name="Oliver R.P."/>
            <person name="Moffat C.S."/>
        </authorList>
    </citation>
    <scope>NUCLEOTIDE SEQUENCE [LARGE SCALE GENOMIC DNA]</scope>
    <source>
        <strain evidence="1">M4</strain>
    </source>
</reference>
<dbReference type="RefSeq" id="XP_065965646.1">
    <property type="nucleotide sequence ID" value="XM_066103444.1"/>
</dbReference>
<evidence type="ECO:0000313" key="1">
    <source>
        <dbReference type="EMBL" id="KAF7577886.1"/>
    </source>
</evidence>
<sequence length="50" mass="5391">MEAFNTFFEGKVLKAADGNHTPPRPACTVDSIGGKLKTKTGDIAKERQTI</sequence>
<evidence type="ECO:0000313" key="2">
    <source>
        <dbReference type="Proteomes" id="UP000245464"/>
    </source>
</evidence>
<dbReference type="AlphaFoldDB" id="A0A317AHH3"/>
<organism evidence="1 2">
    <name type="scientific">Pyrenophora tritici-repentis</name>
    <dbReference type="NCBI Taxonomy" id="45151"/>
    <lineage>
        <taxon>Eukaryota</taxon>
        <taxon>Fungi</taxon>
        <taxon>Dikarya</taxon>
        <taxon>Ascomycota</taxon>
        <taxon>Pezizomycotina</taxon>
        <taxon>Dothideomycetes</taxon>
        <taxon>Pleosporomycetidae</taxon>
        <taxon>Pleosporales</taxon>
        <taxon>Pleosporineae</taxon>
        <taxon>Pleosporaceae</taxon>
        <taxon>Pyrenophora</taxon>
    </lineage>
</organism>
<gene>
    <name evidence="1" type="ORF">PtrM4_021260</name>
</gene>
<dbReference type="GeneID" id="90954202"/>
<dbReference type="OrthoDB" id="3800368at2759"/>
<accession>A0A317AHH3</accession>
<name>A0A317AHH3_9PLEO</name>
<proteinExistence type="predicted"/>
<dbReference type="Proteomes" id="UP000245464">
    <property type="component" value="Chromosome 1"/>
</dbReference>